<dbReference type="Pfam" id="PF05949">
    <property type="entry name" value="DUF881"/>
    <property type="match status" value="1"/>
</dbReference>
<organism evidence="3 4">
    <name type="scientific">Fredinandcohnia salidurans</name>
    <dbReference type="NCBI Taxonomy" id="2595041"/>
    <lineage>
        <taxon>Bacteria</taxon>
        <taxon>Bacillati</taxon>
        <taxon>Bacillota</taxon>
        <taxon>Bacilli</taxon>
        <taxon>Bacillales</taxon>
        <taxon>Bacillaceae</taxon>
        <taxon>Fredinandcohnia</taxon>
    </lineage>
</organism>
<dbReference type="PANTHER" id="PTHR37313">
    <property type="entry name" value="UPF0749 PROTEIN RV1825"/>
    <property type="match status" value="1"/>
</dbReference>
<name>A0ABW4MJZ2_9BACI</name>
<dbReference type="Gene3D" id="3.30.70.1880">
    <property type="entry name" value="Protein of unknown function DUF881"/>
    <property type="match status" value="1"/>
</dbReference>
<reference evidence="4" key="1">
    <citation type="journal article" date="2019" name="Int. J. Syst. Evol. Microbiol.">
        <title>The Global Catalogue of Microorganisms (GCM) 10K type strain sequencing project: providing services to taxonomists for standard genome sequencing and annotation.</title>
        <authorList>
            <consortium name="The Broad Institute Genomics Platform"/>
            <consortium name="The Broad Institute Genome Sequencing Center for Infectious Disease"/>
            <person name="Wu L."/>
            <person name="Ma J."/>
        </authorList>
    </citation>
    <scope>NUCLEOTIDE SEQUENCE [LARGE SCALE GENOMIC DNA]</scope>
    <source>
        <strain evidence="4">CCUG 15531</strain>
    </source>
</reference>
<feature type="coiled-coil region" evidence="2">
    <location>
        <begin position="45"/>
        <end position="86"/>
    </location>
</feature>
<evidence type="ECO:0000256" key="1">
    <source>
        <dbReference type="ARBA" id="ARBA00009108"/>
    </source>
</evidence>
<accession>A0ABW4MJZ2</accession>
<comment type="similarity">
    <text evidence="1">Belongs to the UPF0749 family.</text>
</comment>
<keyword evidence="4" id="KW-1185">Reference proteome</keyword>
<evidence type="ECO:0000313" key="4">
    <source>
        <dbReference type="Proteomes" id="UP001597227"/>
    </source>
</evidence>
<dbReference type="InterPro" id="IPR010273">
    <property type="entry name" value="DUF881"/>
</dbReference>
<dbReference type="RefSeq" id="WP_304215781.1">
    <property type="nucleotide sequence ID" value="NZ_JBHUEK010000007.1"/>
</dbReference>
<proteinExistence type="inferred from homology"/>
<evidence type="ECO:0000313" key="3">
    <source>
        <dbReference type="EMBL" id="MFD1777806.1"/>
    </source>
</evidence>
<evidence type="ECO:0000256" key="2">
    <source>
        <dbReference type="SAM" id="Coils"/>
    </source>
</evidence>
<protein>
    <submittedName>
        <fullName evidence="3">DUF881 domain-containing protein</fullName>
    </submittedName>
</protein>
<dbReference type="Proteomes" id="UP001597227">
    <property type="component" value="Unassembled WGS sequence"/>
</dbReference>
<dbReference type="EMBL" id="JBHUEK010000007">
    <property type="protein sequence ID" value="MFD1777806.1"/>
    <property type="molecule type" value="Genomic_DNA"/>
</dbReference>
<gene>
    <name evidence="3" type="ORF">ACFSFW_03935</name>
</gene>
<comment type="caution">
    <text evidence="3">The sequence shown here is derived from an EMBL/GenBank/DDBJ whole genome shotgun (WGS) entry which is preliminary data.</text>
</comment>
<sequence>MKVKGKHVVLSFVCLVLGFMISFSYQFTKEQMESSRVTEQQWNEETKIRTELNEQNEKNNDLQLKLIEKQNQIQAIEEELAKEEQEQIYYNLVEEVEKYRMVVGEIGVKGPGVSVTLEDSSYVPSGQDVNNYLVHESHLFKVINELYVSGAQAVSVNGKRLSHDSYIYCNGPVVVVDGKPYPAPFVITAIGDPDVLIPALNMNGGITDQLIQDNIVVKIENKTQIQMDPLLQANE</sequence>
<dbReference type="PANTHER" id="PTHR37313:SF2">
    <property type="entry name" value="UPF0749 PROTEIN YLXX"/>
    <property type="match status" value="1"/>
</dbReference>
<keyword evidence="2" id="KW-0175">Coiled coil</keyword>